<comment type="similarity">
    <text evidence="1 2">Belongs to the metallophosphoesterase superfamily. YfcE family.</text>
</comment>
<evidence type="ECO:0000313" key="6">
    <source>
        <dbReference type="Proteomes" id="UP000501316"/>
    </source>
</evidence>
<keyword evidence="2" id="KW-0479">Metal-binding</keyword>
<evidence type="ECO:0000256" key="2">
    <source>
        <dbReference type="RuleBase" id="RU362039"/>
    </source>
</evidence>
<dbReference type="SUPFAM" id="SSF56300">
    <property type="entry name" value="Metallo-dependent phosphatases"/>
    <property type="match status" value="1"/>
</dbReference>
<dbReference type="Gene3D" id="3.60.21.10">
    <property type="match status" value="1"/>
</dbReference>
<evidence type="ECO:0000313" key="7">
    <source>
        <dbReference type="Proteomes" id="UP000509623"/>
    </source>
</evidence>
<proteinExistence type="inferred from homology"/>
<dbReference type="PANTHER" id="PTHR11124">
    <property type="entry name" value="VACUOLAR SORTING PROTEIN VPS29"/>
    <property type="match status" value="1"/>
</dbReference>
<name>A0A859DSM1_9FIRM</name>
<organism evidence="4 6">
    <name type="scientific">Caproicibacterium lactatifermentans</name>
    <dbReference type="NCBI Taxonomy" id="2666138"/>
    <lineage>
        <taxon>Bacteria</taxon>
        <taxon>Bacillati</taxon>
        <taxon>Bacillota</taxon>
        <taxon>Clostridia</taxon>
        <taxon>Eubacteriales</taxon>
        <taxon>Oscillospiraceae</taxon>
        <taxon>Caproicibacterium</taxon>
    </lineage>
</organism>
<dbReference type="Proteomes" id="UP000509623">
    <property type="component" value="Chromosome"/>
</dbReference>
<dbReference type="GO" id="GO:0016787">
    <property type="term" value="F:hydrolase activity"/>
    <property type="evidence" value="ECO:0007669"/>
    <property type="project" value="UniProtKB-UniRule"/>
</dbReference>
<dbReference type="KEGG" id="clf:GJQ69_09420"/>
<evidence type="ECO:0000259" key="3">
    <source>
        <dbReference type="Pfam" id="PF12850"/>
    </source>
</evidence>
<comment type="cofactor">
    <cofactor evidence="2">
        <name>a divalent metal cation</name>
        <dbReference type="ChEBI" id="CHEBI:60240"/>
    </cofactor>
</comment>
<dbReference type="Pfam" id="PF12850">
    <property type="entry name" value="Metallophos_2"/>
    <property type="match status" value="1"/>
</dbReference>
<dbReference type="EMBL" id="CP046051">
    <property type="protein sequence ID" value="QKN24674.1"/>
    <property type="molecule type" value="Genomic_DNA"/>
</dbReference>
<dbReference type="InterPro" id="IPR029052">
    <property type="entry name" value="Metallo-depent_PP-like"/>
</dbReference>
<dbReference type="RefSeq" id="WP_086036736.1">
    <property type="nucleotide sequence ID" value="NZ_CP046051.1"/>
</dbReference>
<reference evidence="5" key="2">
    <citation type="journal article" date="2021" name="Appl. Environ. Microbiol.">
        <title>Adaptability of a Caproate-Producing Bacterium Contributes to Its Dominance in an Anaerobic Fermentation System.</title>
        <authorList>
            <person name="Wang H."/>
            <person name="Gu Y."/>
            <person name="Zhou W."/>
            <person name="Zhao D."/>
            <person name="Qiao Z."/>
            <person name="Zheng J."/>
            <person name="Gao J."/>
            <person name="Chen X."/>
            <person name="Ren C."/>
            <person name="Xu Y."/>
        </authorList>
    </citation>
    <scope>NUCLEOTIDE SEQUENCE</scope>
    <source>
        <strain evidence="5">JNU-WLY1368</strain>
    </source>
</reference>
<dbReference type="InterPro" id="IPR024654">
    <property type="entry name" value="Calcineurin-like_PHP_lpxH"/>
</dbReference>
<evidence type="ECO:0000313" key="4">
    <source>
        <dbReference type="EMBL" id="QKN24674.1"/>
    </source>
</evidence>
<accession>A0A859DSM1</accession>
<dbReference type="EC" id="3.1.4.-" evidence="2"/>
<sequence>MRILVVSDTHRDRWALHRALVAQPKARTVIHLGDGEEEAREVQASFPEKTFYMVRGNCDWGSKLPARLIEKIGGVTFYMTHGYAEHVKYGMDEVEQAARENGAQVLLFGHTHEALTAYDSGLYILNPGSLHGSTGTYGYVDITGAGIVTNIVHLH</sequence>
<reference evidence="6 7" key="1">
    <citation type="submission" date="2019-11" db="EMBL/GenBank/DDBJ databases">
        <authorList>
            <person name="Ren C."/>
            <person name="Wang H."/>
            <person name="Xu Y."/>
        </authorList>
    </citation>
    <scope>NUCLEOTIDE SEQUENCE [LARGE SCALE GENOMIC DNA]</scope>
    <source>
        <strain evidence="7">JNU-WLY1368</strain>
        <strain evidence="4 6">LBM 19010</strain>
    </source>
</reference>
<feature type="domain" description="Calcineurin-like phosphoesterase" evidence="3">
    <location>
        <begin position="1"/>
        <end position="140"/>
    </location>
</feature>
<dbReference type="NCBIfam" id="TIGR00040">
    <property type="entry name" value="yfcE"/>
    <property type="match status" value="1"/>
</dbReference>
<dbReference type="InterPro" id="IPR000979">
    <property type="entry name" value="Phosphodiesterase_MJ0936/Vps29"/>
</dbReference>
<dbReference type="Proteomes" id="UP000501316">
    <property type="component" value="Chromosome"/>
</dbReference>
<dbReference type="GO" id="GO:0046872">
    <property type="term" value="F:metal ion binding"/>
    <property type="evidence" value="ECO:0007669"/>
    <property type="project" value="UniProtKB-KW"/>
</dbReference>
<evidence type="ECO:0000256" key="1">
    <source>
        <dbReference type="ARBA" id="ARBA00008950"/>
    </source>
</evidence>
<reference evidence="5" key="3">
    <citation type="journal article" date="2022" name="Int. J. Syst. Evol. Microbiol.">
        <title>Caproicibacterium lactatifermentans sp. nov., isolated from pit clay used for the production of Chinese strong aroma-type liquor.</title>
        <authorList>
            <person name="Wang H."/>
            <person name="Gu Y."/>
            <person name="Zhao D."/>
            <person name="Qiao Z."/>
            <person name="Zheng J."/>
            <person name="Gao J."/>
            <person name="Ren C."/>
            <person name="Xu Y."/>
        </authorList>
    </citation>
    <scope>NUCLEOTIDE SEQUENCE</scope>
    <source>
        <strain evidence="5">JNU-WLY1368</strain>
    </source>
</reference>
<dbReference type="AlphaFoldDB" id="A0A859DSM1"/>
<keyword evidence="7" id="KW-1185">Reference proteome</keyword>
<protein>
    <recommendedName>
        <fullName evidence="2">Phosphoesterase</fullName>
        <ecNumber evidence="2">3.1.4.-</ecNumber>
    </recommendedName>
</protein>
<gene>
    <name evidence="4" type="ORF">GJQ69_09420</name>
    <name evidence="5" type="ORF">GKP14_03575</name>
</gene>
<dbReference type="EMBL" id="CP046161">
    <property type="protein sequence ID" value="QKO30173.1"/>
    <property type="molecule type" value="Genomic_DNA"/>
</dbReference>
<evidence type="ECO:0000313" key="5">
    <source>
        <dbReference type="EMBL" id="QKO30173.1"/>
    </source>
</evidence>